<feature type="transmembrane region" description="Helical" evidence="9">
    <location>
        <begin position="190"/>
        <end position="209"/>
    </location>
</feature>
<keyword evidence="12" id="KW-1185">Reference proteome</keyword>
<evidence type="ECO:0000256" key="9">
    <source>
        <dbReference type="SAM" id="Phobius"/>
    </source>
</evidence>
<dbReference type="Gene3D" id="1.20.5.1930">
    <property type="match status" value="1"/>
</dbReference>
<dbReference type="InterPro" id="IPR011712">
    <property type="entry name" value="Sig_transdc_His_kin_sub3_dim/P"/>
</dbReference>
<dbReference type="Gene3D" id="3.30.565.10">
    <property type="entry name" value="Histidine kinase-like ATPase, C-terminal domain"/>
    <property type="match status" value="1"/>
</dbReference>
<dbReference type="InterPro" id="IPR050482">
    <property type="entry name" value="Sensor_HK_TwoCompSys"/>
</dbReference>
<dbReference type="GO" id="GO:0016020">
    <property type="term" value="C:membrane"/>
    <property type="evidence" value="ECO:0007669"/>
    <property type="project" value="InterPro"/>
</dbReference>
<keyword evidence="9" id="KW-0812">Transmembrane</keyword>
<accession>A0A2W2HB07</accession>
<evidence type="ECO:0000256" key="4">
    <source>
        <dbReference type="ARBA" id="ARBA00022679"/>
    </source>
</evidence>
<dbReference type="EC" id="2.7.13.3" evidence="2"/>
<evidence type="ECO:0000256" key="6">
    <source>
        <dbReference type="ARBA" id="ARBA00022777"/>
    </source>
</evidence>
<keyword evidence="7" id="KW-0067">ATP-binding</keyword>
<sequence>MRKGRLSEAKAIARGARCAELPRRTVAGGQVLRAPARPLALTVGGGRVSLQGDVRGAGRFYDGRVVVSPRRLVPVGLGSLVLLVGLSWAQTIMRGDDPVWPLVGGTALVGLCAVMVRAGNGRAAEVAGLLAPVAFAALTGLAVNSVGWFVLVLYLGFVALALRLWAGVVVWLAALGVVALAAYASPDPGWPNWLAAASLVFWSGWAMRYRIEVGERLHRAESAATAAAALTERQRLAADVHDIVAHTLAVTVLHLGGVRLALEHDPKAAAAGIAEAERLARQSMTELRKVVRVLAEESPDATVAAPQPTAPELPGLFAEYRAAGLDLDASVEGALPAVSATTGMVLYRLVQEALANATRHAPRCPVEVRVRVSEQGAVQATVTNPLPGRPPRHNGGMGLRAMADRVRMIGGQVTAGPEGGRWAVRTDLPA</sequence>
<evidence type="ECO:0000256" key="1">
    <source>
        <dbReference type="ARBA" id="ARBA00000085"/>
    </source>
</evidence>
<dbReference type="PANTHER" id="PTHR24421">
    <property type="entry name" value="NITRATE/NITRITE SENSOR PROTEIN NARX-RELATED"/>
    <property type="match status" value="1"/>
</dbReference>
<evidence type="ECO:0000256" key="2">
    <source>
        <dbReference type="ARBA" id="ARBA00012438"/>
    </source>
</evidence>
<dbReference type="CDD" id="cd16917">
    <property type="entry name" value="HATPase_UhpB-NarQ-NarX-like"/>
    <property type="match status" value="1"/>
</dbReference>
<evidence type="ECO:0000313" key="12">
    <source>
        <dbReference type="Proteomes" id="UP000248544"/>
    </source>
</evidence>
<comment type="catalytic activity">
    <reaction evidence="1">
        <text>ATP + protein L-histidine = ADP + protein N-phospho-L-histidine.</text>
        <dbReference type="EC" id="2.7.13.3"/>
    </reaction>
</comment>
<evidence type="ECO:0000313" key="11">
    <source>
        <dbReference type="EMBL" id="PZG47360.1"/>
    </source>
</evidence>
<comment type="caution">
    <text evidence="11">The sequence shown here is derived from an EMBL/GenBank/DDBJ whole genome shotgun (WGS) entry which is preliminary data.</text>
</comment>
<reference evidence="11 12" key="1">
    <citation type="submission" date="2018-01" db="EMBL/GenBank/DDBJ databases">
        <title>Draft genome sequence of Sphaerisporangium sp. 7K107.</title>
        <authorList>
            <person name="Sahin N."/>
            <person name="Saygin H."/>
            <person name="Ay H."/>
        </authorList>
    </citation>
    <scope>NUCLEOTIDE SEQUENCE [LARGE SCALE GENOMIC DNA]</scope>
    <source>
        <strain evidence="11 12">7K107</strain>
    </source>
</reference>
<feature type="transmembrane region" description="Helical" evidence="9">
    <location>
        <begin position="99"/>
        <end position="118"/>
    </location>
</feature>
<dbReference type="SUPFAM" id="SSF55874">
    <property type="entry name" value="ATPase domain of HSP90 chaperone/DNA topoisomerase II/histidine kinase"/>
    <property type="match status" value="1"/>
</dbReference>
<keyword evidence="6" id="KW-0418">Kinase</keyword>
<feature type="transmembrane region" description="Helical" evidence="9">
    <location>
        <begin position="164"/>
        <end position="184"/>
    </location>
</feature>
<feature type="domain" description="Signal transduction histidine kinase subgroup 3 dimerisation and phosphoacceptor" evidence="10">
    <location>
        <begin position="232"/>
        <end position="296"/>
    </location>
</feature>
<keyword evidence="4" id="KW-0808">Transferase</keyword>
<gene>
    <name evidence="11" type="ORF">C1I98_13640</name>
</gene>
<dbReference type="GO" id="GO:0000155">
    <property type="term" value="F:phosphorelay sensor kinase activity"/>
    <property type="evidence" value="ECO:0007669"/>
    <property type="project" value="InterPro"/>
</dbReference>
<keyword evidence="9" id="KW-1133">Transmembrane helix</keyword>
<dbReference type="GO" id="GO:0046983">
    <property type="term" value="F:protein dimerization activity"/>
    <property type="evidence" value="ECO:0007669"/>
    <property type="project" value="InterPro"/>
</dbReference>
<organism evidence="11 12">
    <name type="scientific">Spongiactinospora gelatinilytica</name>
    <dbReference type="NCBI Taxonomy" id="2666298"/>
    <lineage>
        <taxon>Bacteria</taxon>
        <taxon>Bacillati</taxon>
        <taxon>Actinomycetota</taxon>
        <taxon>Actinomycetes</taxon>
        <taxon>Streptosporangiales</taxon>
        <taxon>Streptosporangiaceae</taxon>
        <taxon>Spongiactinospora</taxon>
    </lineage>
</organism>
<keyword evidence="3" id="KW-0597">Phosphoprotein</keyword>
<protein>
    <recommendedName>
        <fullName evidence="2">histidine kinase</fullName>
        <ecNumber evidence="2">2.7.13.3</ecNumber>
    </recommendedName>
</protein>
<dbReference type="Pfam" id="PF07730">
    <property type="entry name" value="HisKA_3"/>
    <property type="match status" value="1"/>
</dbReference>
<keyword evidence="5" id="KW-0547">Nucleotide-binding</keyword>
<dbReference type="PANTHER" id="PTHR24421:SF10">
    <property type="entry name" value="NITRATE_NITRITE SENSOR PROTEIN NARQ"/>
    <property type="match status" value="1"/>
</dbReference>
<evidence type="ECO:0000256" key="7">
    <source>
        <dbReference type="ARBA" id="ARBA00022840"/>
    </source>
</evidence>
<evidence type="ECO:0000256" key="8">
    <source>
        <dbReference type="ARBA" id="ARBA00023012"/>
    </source>
</evidence>
<dbReference type="Proteomes" id="UP000248544">
    <property type="component" value="Unassembled WGS sequence"/>
</dbReference>
<dbReference type="AlphaFoldDB" id="A0A2W2HB07"/>
<name>A0A2W2HB07_9ACTN</name>
<dbReference type="EMBL" id="POUA01000088">
    <property type="protein sequence ID" value="PZG47360.1"/>
    <property type="molecule type" value="Genomic_DNA"/>
</dbReference>
<keyword evidence="8" id="KW-0902">Two-component regulatory system</keyword>
<evidence type="ECO:0000256" key="5">
    <source>
        <dbReference type="ARBA" id="ARBA00022741"/>
    </source>
</evidence>
<evidence type="ECO:0000259" key="10">
    <source>
        <dbReference type="Pfam" id="PF07730"/>
    </source>
</evidence>
<feature type="transmembrane region" description="Helical" evidence="9">
    <location>
        <begin position="130"/>
        <end position="157"/>
    </location>
</feature>
<dbReference type="InterPro" id="IPR036890">
    <property type="entry name" value="HATPase_C_sf"/>
</dbReference>
<evidence type="ECO:0000256" key="3">
    <source>
        <dbReference type="ARBA" id="ARBA00022553"/>
    </source>
</evidence>
<proteinExistence type="predicted"/>
<dbReference type="GO" id="GO:0005524">
    <property type="term" value="F:ATP binding"/>
    <property type="evidence" value="ECO:0007669"/>
    <property type="project" value="UniProtKB-KW"/>
</dbReference>
<keyword evidence="9" id="KW-0472">Membrane</keyword>